<sequence length="91" mass="10287">MTSRQTPVRLISQRVKGDDLSNVNGMVAAGHAVYLSWTDAEDKRTALLISEVLPREFGDEPTDRHVKFVEDVPGVPVKADDYVWIHIIERK</sequence>
<name>D5PIF0_9MYCO</name>
<dbReference type="EMBL" id="ADNV01000380">
    <property type="protein sequence ID" value="EFG74163.1"/>
    <property type="molecule type" value="Genomic_DNA"/>
</dbReference>
<accession>D5PIF0</accession>
<protein>
    <submittedName>
        <fullName evidence="1">Uncharacterized protein</fullName>
    </submittedName>
</protein>
<dbReference type="AlphaFoldDB" id="D5PIF0"/>
<keyword evidence="2" id="KW-1185">Reference proteome</keyword>
<evidence type="ECO:0000313" key="1">
    <source>
        <dbReference type="EMBL" id="EFG74163.1"/>
    </source>
</evidence>
<dbReference type="HOGENOM" id="CLU_2423793_0_0_11"/>
<reference evidence="1 2" key="1">
    <citation type="submission" date="2010-04" db="EMBL/GenBank/DDBJ databases">
        <authorList>
            <person name="Muzny D."/>
            <person name="Qin X."/>
            <person name="Deng J."/>
            <person name="Jiang H."/>
            <person name="Liu Y."/>
            <person name="Qu J."/>
            <person name="Song X.-Z."/>
            <person name="Zhang L."/>
            <person name="Thornton R."/>
            <person name="Coyle M."/>
            <person name="Francisco L."/>
            <person name="Jackson L."/>
            <person name="Javaid M."/>
            <person name="Korchina V."/>
            <person name="Kovar C."/>
            <person name="Mata R."/>
            <person name="Mathew T."/>
            <person name="Ngo R."/>
            <person name="Nguyen L."/>
            <person name="Nguyen N."/>
            <person name="Okwuonu G."/>
            <person name="Ongeri F."/>
            <person name="Pham C."/>
            <person name="Simmons D."/>
            <person name="Wilczek-Boney K."/>
            <person name="Hale W."/>
            <person name="Jakkamsetti A."/>
            <person name="Pham P."/>
            <person name="Ruth R."/>
            <person name="San Lucas F."/>
            <person name="Warren J."/>
            <person name="Zhang J."/>
            <person name="Zhao Z."/>
            <person name="Zhou C."/>
            <person name="Zhu D."/>
            <person name="Lee S."/>
            <person name="Bess C."/>
            <person name="Blankenburg K."/>
            <person name="Forbes L."/>
            <person name="Fu Q."/>
            <person name="Gubbala S."/>
            <person name="Hirani K."/>
            <person name="Jayaseelan J.C."/>
            <person name="Lara F."/>
            <person name="Munidasa M."/>
            <person name="Palculict T."/>
            <person name="Patil S."/>
            <person name="Pu L.-L."/>
            <person name="Saada N."/>
            <person name="Tang L."/>
            <person name="Weissenberger G."/>
            <person name="Zhu Y."/>
            <person name="Hemphill L."/>
            <person name="Shang Y."/>
            <person name="Youmans B."/>
            <person name="Ayvaz T."/>
            <person name="Ross M."/>
            <person name="Santibanez J."/>
            <person name="Aqrawi P."/>
            <person name="Gross S."/>
            <person name="Joshi V."/>
            <person name="Fowler G."/>
            <person name="Nazareth L."/>
            <person name="Reid J."/>
            <person name="Worley K."/>
            <person name="Petrosino J."/>
            <person name="Highlander S."/>
            <person name="Gibbs R."/>
        </authorList>
    </citation>
    <scope>NUCLEOTIDE SEQUENCE [LARGE SCALE GENOMIC DNA]</scope>
    <source>
        <strain evidence="1 2">ATCC BAA-614</strain>
    </source>
</reference>
<comment type="caution">
    <text evidence="1">The sequence shown here is derived from an EMBL/GenBank/DDBJ whole genome shotgun (WGS) entry which is preliminary data.</text>
</comment>
<evidence type="ECO:0000313" key="2">
    <source>
        <dbReference type="Proteomes" id="UP000003653"/>
    </source>
</evidence>
<gene>
    <name evidence="1" type="ORF">HMPREF0591_5944</name>
</gene>
<proteinExistence type="predicted"/>
<dbReference type="Proteomes" id="UP000003653">
    <property type="component" value="Unassembled WGS sequence"/>
</dbReference>
<organism evidence="1 2">
    <name type="scientific">Mycobacterium parascrofulaceum ATCC BAA-614</name>
    <dbReference type="NCBI Taxonomy" id="525368"/>
    <lineage>
        <taxon>Bacteria</taxon>
        <taxon>Bacillati</taxon>
        <taxon>Actinomycetota</taxon>
        <taxon>Actinomycetes</taxon>
        <taxon>Mycobacteriales</taxon>
        <taxon>Mycobacteriaceae</taxon>
        <taxon>Mycobacterium</taxon>
        <taxon>Mycobacterium simiae complex</taxon>
    </lineage>
</organism>